<evidence type="ECO:0000313" key="11">
    <source>
        <dbReference type="EMBL" id="TFE23523.1"/>
    </source>
</evidence>
<proteinExistence type="predicted"/>
<evidence type="ECO:0000256" key="5">
    <source>
        <dbReference type="ARBA" id="ARBA00022741"/>
    </source>
</evidence>
<dbReference type="PANTHER" id="PTHR40448:SF1">
    <property type="entry name" value="TWO-COMPONENT SENSOR HISTIDINE KINASE"/>
    <property type="match status" value="1"/>
</dbReference>
<feature type="transmembrane region" description="Helical" evidence="9">
    <location>
        <begin position="12"/>
        <end position="30"/>
    </location>
</feature>
<dbReference type="Proteomes" id="UP000297900">
    <property type="component" value="Unassembled WGS sequence"/>
</dbReference>
<dbReference type="InterPro" id="IPR039506">
    <property type="entry name" value="SPOB_a"/>
</dbReference>
<sequence length="449" mass="51127">MDEFINFLKLDLFVSIPQTFVFWFFVFSFLDPQPPKLIKRVAILAVIHSIYTDALILFIPVYLHLINTIVAGIFLLFVIFKEISIRKKLFLMLFTLTLAIFMDLITGAIAIFVLGISAHADLIRDDLIILLSLVYPQLIILLVSTWFIQKRNVFSAKRLFSIFIDSERSSLIKIIVLICLQFIILGALQIIQITPEQSNKYLNVILIYATAFVSFLALVSIIRLLIRTREQAVRMTQEVYVEEINDMFTSIRGQRHDFLNHVQVIHTMAQMNKVDQLKSYVADLVKETRDVSEIVHHSSPALAAFIQAKTTVALGRDIRFTYVLPDNWNVEETTIKAIDIIKIMGNLVDNAFDETETLPPDERKVHAAIHIKDDRIIELQVTNKGRPISAKDKEHIFQPGYSTKGDGHSGLGLAIVMERVKHYNGNLAVQPEEGTGNTHFRITLPLTAI</sequence>
<dbReference type="EC" id="2.7.13.3" evidence="2"/>
<dbReference type="GO" id="GO:0000155">
    <property type="term" value="F:phosphorelay sensor kinase activity"/>
    <property type="evidence" value="ECO:0007669"/>
    <property type="project" value="InterPro"/>
</dbReference>
<evidence type="ECO:0000256" key="2">
    <source>
        <dbReference type="ARBA" id="ARBA00012438"/>
    </source>
</evidence>
<gene>
    <name evidence="11" type="ORF">E2980_18695</name>
</gene>
<feature type="transmembrane region" description="Helical" evidence="9">
    <location>
        <begin position="128"/>
        <end position="149"/>
    </location>
</feature>
<dbReference type="AlphaFoldDB" id="A0A4Y8LRR3"/>
<dbReference type="SMART" id="SM00387">
    <property type="entry name" value="HATPase_c"/>
    <property type="match status" value="1"/>
</dbReference>
<protein>
    <recommendedName>
        <fullName evidence="2">histidine kinase</fullName>
        <ecNumber evidence="2">2.7.13.3</ecNumber>
    </recommendedName>
</protein>
<dbReference type="Gene3D" id="1.10.287.130">
    <property type="match status" value="1"/>
</dbReference>
<keyword evidence="12" id="KW-1185">Reference proteome</keyword>
<dbReference type="InterPro" id="IPR005467">
    <property type="entry name" value="His_kinase_dom"/>
</dbReference>
<evidence type="ECO:0000256" key="1">
    <source>
        <dbReference type="ARBA" id="ARBA00000085"/>
    </source>
</evidence>
<keyword evidence="6" id="KW-0418">Kinase</keyword>
<dbReference type="Pfam" id="PF14689">
    <property type="entry name" value="SPOB_a"/>
    <property type="match status" value="1"/>
</dbReference>
<keyword evidence="3" id="KW-0597">Phosphoprotein</keyword>
<dbReference type="EMBL" id="SOMN01000033">
    <property type="protein sequence ID" value="TFE23523.1"/>
    <property type="molecule type" value="Genomic_DNA"/>
</dbReference>
<feature type="transmembrane region" description="Helical" evidence="9">
    <location>
        <begin position="205"/>
        <end position="226"/>
    </location>
</feature>
<dbReference type="InterPro" id="IPR036890">
    <property type="entry name" value="HATPase_C_sf"/>
</dbReference>
<evidence type="ECO:0000256" key="3">
    <source>
        <dbReference type="ARBA" id="ARBA00022553"/>
    </source>
</evidence>
<dbReference type="Pfam" id="PF02518">
    <property type="entry name" value="HATPase_c"/>
    <property type="match status" value="1"/>
</dbReference>
<evidence type="ECO:0000259" key="10">
    <source>
        <dbReference type="PROSITE" id="PS50109"/>
    </source>
</evidence>
<evidence type="ECO:0000256" key="4">
    <source>
        <dbReference type="ARBA" id="ARBA00022679"/>
    </source>
</evidence>
<feature type="transmembrane region" description="Helical" evidence="9">
    <location>
        <begin position="170"/>
        <end position="193"/>
    </location>
</feature>
<dbReference type="GO" id="GO:0005524">
    <property type="term" value="F:ATP binding"/>
    <property type="evidence" value="ECO:0007669"/>
    <property type="project" value="UniProtKB-KW"/>
</dbReference>
<evidence type="ECO:0000256" key="9">
    <source>
        <dbReference type="SAM" id="Phobius"/>
    </source>
</evidence>
<comment type="caution">
    <text evidence="11">The sequence shown here is derived from an EMBL/GenBank/DDBJ whole genome shotgun (WGS) entry which is preliminary data.</text>
</comment>
<dbReference type="PROSITE" id="PS50109">
    <property type="entry name" value="HIS_KIN"/>
    <property type="match status" value="1"/>
</dbReference>
<accession>A0A4Y8LRR3</accession>
<keyword evidence="9" id="KW-0472">Membrane</keyword>
<dbReference type="PANTHER" id="PTHR40448">
    <property type="entry name" value="TWO-COMPONENT SENSOR HISTIDINE KINASE"/>
    <property type="match status" value="1"/>
</dbReference>
<keyword evidence="7" id="KW-0067">ATP-binding</keyword>
<organism evidence="11 12">
    <name type="scientific">Cohnella luojiensis</name>
    <dbReference type="NCBI Taxonomy" id="652876"/>
    <lineage>
        <taxon>Bacteria</taxon>
        <taxon>Bacillati</taxon>
        <taxon>Bacillota</taxon>
        <taxon>Bacilli</taxon>
        <taxon>Bacillales</taxon>
        <taxon>Paenibacillaceae</taxon>
        <taxon>Cohnella</taxon>
    </lineage>
</organism>
<dbReference type="SUPFAM" id="SSF55890">
    <property type="entry name" value="Sporulation response regulatory protein Spo0B"/>
    <property type="match status" value="1"/>
</dbReference>
<comment type="catalytic activity">
    <reaction evidence="1">
        <text>ATP + protein L-histidine = ADP + protein N-phospho-L-histidine.</text>
        <dbReference type="EC" id="2.7.13.3"/>
    </reaction>
</comment>
<feature type="transmembrane region" description="Helical" evidence="9">
    <location>
        <begin position="90"/>
        <end position="116"/>
    </location>
</feature>
<dbReference type="GO" id="GO:0042802">
    <property type="term" value="F:identical protein binding"/>
    <property type="evidence" value="ECO:0007669"/>
    <property type="project" value="TreeGrafter"/>
</dbReference>
<keyword evidence="9" id="KW-1133">Transmembrane helix</keyword>
<keyword evidence="4" id="KW-0808">Transferase</keyword>
<evidence type="ECO:0000313" key="12">
    <source>
        <dbReference type="Proteomes" id="UP000297900"/>
    </source>
</evidence>
<evidence type="ECO:0000256" key="7">
    <source>
        <dbReference type="ARBA" id="ARBA00022840"/>
    </source>
</evidence>
<dbReference type="SUPFAM" id="SSF55874">
    <property type="entry name" value="ATPase domain of HSP90 chaperone/DNA topoisomerase II/histidine kinase"/>
    <property type="match status" value="1"/>
</dbReference>
<dbReference type="Gene3D" id="3.30.565.10">
    <property type="entry name" value="Histidine kinase-like ATPase, C-terminal domain"/>
    <property type="match status" value="1"/>
</dbReference>
<name>A0A4Y8LRR3_9BACL</name>
<dbReference type="InterPro" id="IPR004358">
    <property type="entry name" value="Sig_transdc_His_kin-like_C"/>
</dbReference>
<keyword evidence="9" id="KW-0812">Transmembrane</keyword>
<feature type="domain" description="Histidine kinase" evidence="10">
    <location>
        <begin position="239"/>
        <end position="448"/>
    </location>
</feature>
<evidence type="ECO:0000256" key="8">
    <source>
        <dbReference type="ARBA" id="ARBA00023012"/>
    </source>
</evidence>
<dbReference type="InterPro" id="IPR016120">
    <property type="entry name" value="Sig_transdc_His_kin_SpoOB"/>
</dbReference>
<keyword evidence="8" id="KW-0902">Two-component regulatory system</keyword>
<dbReference type="PRINTS" id="PR00344">
    <property type="entry name" value="BCTRLSENSOR"/>
</dbReference>
<dbReference type="OrthoDB" id="3173688at2"/>
<reference evidence="11 12" key="1">
    <citation type="submission" date="2019-03" db="EMBL/GenBank/DDBJ databases">
        <title>Cohnella endophytica sp. nov., a novel endophytic bacterium isolated from bark of Sonneratia apetala.</title>
        <authorList>
            <person name="Tuo L."/>
        </authorList>
    </citation>
    <scope>NUCLEOTIDE SEQUENCE [LARGE SCALE GENOMIC DNA]</scope>
    <source>
        <strain evidence="11 12">CCTCC AB 208254</strain>
    </source>
</reference>
<evidence type="ECO:0000256" key="6">
    <source>
        <dbReference type="ARBA" id="ARBA00022777"/>
    </source>
</evidence>
<keyword evidence="5" id="KW-0547">Nucleotide-binding</keyword>
<feature type="transmembrane region" description="Helical" evidence="9">
    <location>
        <begin position="65"/>
        <end position="83"/>
    </location>
</feature>
<dbReference type="InterPro" id="IPR003594">
    <property type="entry name" value="HATPase_dom"/>
</dbReference>